<sequence>MTFCSSLLSLPQSVPHLPPALPSQDSDAQNPPGFDSEDKTESEWERGRSGGGAAAKHQIGDEGEADRFAATATTRSDSLIATAVNAIIRAESKFGANLRSPSLLGGRHGHGHSHTTEERESGIFRERNKQTEKREREKKNVGLLIRILIVIGLIHVWTKCYAAVPFSSSPLSTKPSSQRTPELARFLSSVRLRVSQSRQGPEEGEGRRGDGRGGREKSGGGEQ</sequence>
<feature type="compositionally biased region" description="Basic and acidic residues" evidence="1">
    <location>
        <begin position="200"/>
        <end position="223"/>
    </location>
</feature>
<accession>A0AA88D750</accession>
<reference evidence="2" key="1">
    <citation type="submission" date="2023-07" db="EMBL/GenBank/DDBJ databases">
        <title>draft genome sequence of fig (Ficus carica).</title>
        <authorList>
            <person name="Takahashi T."/>
            <person name="Nishimura K."/>
        </authorList>
    </citation>
    <scope>NUCLEOTIDE SEQUENCE</scope>
</reference>
<feature type="compositionally biased region" description="Low complexity" evidence="1">
    <location>
        <begin position="188"/>
        <end position="199"/>
    </location>
</feature>
<gene>
    <name evidence="2" type="ORF">TIFTF001_016105</name>
</gene>
<feature type="region of interest" description="Disordered" evidence="1">
    <location>
        <begin position="11"/>
        <end position="63"/>
    </location>
</feature>
<evidence type="ECO:0000313" key="3">
    <source>
        <dbReference type="Proteomes" id="UP001187192"/>
    </source>
</evidence>
<feature type="region of interest" description="Disordered" evidence="1">
    <location>
        <begin position="188"/>
        <end position="223"/>
    </location>
</feature>
<protein>
    <submittedName>
        <fullName evidence="2">Uncharacterized protein</fullName>
    </submittedName>
</protein>
<feature type="compositionally biased region" description="Basic and acidic residues" evidence="1">
    <location>
        <begin position="36"/>
        <end position="48"/>
    </location>
</feature>
<dbReference type="EMBL" id="BTGU01000024">
    <property type="protein sequence ID" value="GMN46915.1"/>
    <property type="molecule type" value="Genomic_DNA"/>
</dbReference>
<organism evidence="2 3">
    <name type="scientific">Ficus carica</name>
    <name type="common">Common fig</name>
    <dbReference type="NCBI Taxonomy" id="3494"/>
    <lineage>
        <taxon>Eukaryota</taxon>
        <taxon>Viridiplantae</taxon>
        <taxon>Streptophyta</taxon>
        <taxon>Embryophyta</taxon>
        <taxon>Tracheophyta</taxon>
        <taxon>Spermatophyta</taxon>
        <taxon>Magnoliopsida</taxon>
        <taxon>eudicotyledons</taxon>
        <taxon>Gunneridae</taxon>
        <taxon>Pentapetalae</taxon>
        <taxon>rosids</taxon>
        <taxon>fabids</taxon>
        <taxon>Rosales</taxon>
        <taxon>Moraceae</taxon>
        <taxon>Ficeae</taxon>
        <taxon>Ficus</taxon>
    </lineage>
</organism>
<comment type="caution">
    <text evidence="2">The sequence shown here is derived from an EMBL/GenBank/DDBJ whole genome shotgun (WGS) entry which is preliminary data.</text>
</comment>
<proteinExistence type="predicted"/>
<evidence type="ECO:0000256" key="1">
    <source>
        <dbReference type="SAM" id="MobiDB-lite"/>
    </source>
</evidence>
<dbReference type="Proteomes" id="UP001187192">
    <property type="component" value="Unassembled WGS sequence"/>
</dbReference>
<dbReference type="AlphaFoldDB" id="A0AA88D750"/>
<evidence type="ECO:0000313" key="2">
    <source>
        <dbReference type="EMBL" id="GMN46915.1"/>
    </source>
</evidence>
<feature type="region of interest" description="Disordered" evidence="1">
    <location>
        <begin position="101"/>
        <end position="136"/>
    </location>
</feature>
<name>A0AA88D750_FICCA</name>
<keyword evidence="3" id="KW-1185">Reference proteome</keyword>
<feature type="compositionally biased region" description="Basic and acidic residues" evidence="1">
    <location>
        <begin position="114"/>
        <end position="136"/>
    </location>
</feature>